<dbReference type="EC" id="2.3.1.87" evidence="5"/>
<keyword evidence="14" id="KW-1185">Reference proteome</keyword>
<dbReference type="FunFam" id="3.40.630.30:FF:000046">
    <property type="entry name" value="Dopamine N-acetyltransferase"/>
    <property type="match status" value="1"/>
</dbReference>
<dbReference type="InterPro" id="IPR016181">
    <property type="entry name" value="Acyl_CoA_acyltransferase"/>
</dbReference>
<comment type="catalytic activity">
    <reaction evidence="12">
        <text>dopamine + hexadecanoyl-CoA = N-hexadecanoyl-dopamine + CoA + H(+)</text>
        <dbReference type="Rhea" id="RHEA:51376"/>
        <dbReference type="ChEBI" id="CHEBI:15378"/>
        <dbReference type="ChEBI" id="CHEBI:57287"/>
        <dbReference type="ChEBI" id="CHEBI:57379"/>
        <dbReference type="ChEBI" id="CHEBI:59905"/>
        <dbReference type="ChEBI" id="CHEBI:134058"/>
    </reaction>
    <physiologicalReaction direction="left-to-right" evidence="12">
        <dbReference type="Rhea" id="RHEA:51377"/>
    </physiologicalReaction>
</comment>
<keyword evidence="2" id="KW-0012">Acyltransferase</keyword>
<protein>
    <recommendedName>
        <fullName evidence="5">aralkylamine N-acetyltransferase</fullName>
        <ecNumber evidence="5">2.3.1.87</ecNumber>
    </recommendedName>
</protein>
<reference evidence="15" key="1">
    <citation type="submission" date="2025-08" db="UniProtKB">
        <authorList>
            <consortium name="RefSeq"/>
        </authorList>
    </citation>
    <scope>IDENTIFICATION</scope>
    <source>
        <tissue evidence="15">Entire body</tissue>
    </source>
</reference>
<dbReference type="AlphaFoldDB" id="A0A1W4W705"/>
<comment type="catalytic activity">
    <reaction evidence="9">
        <text>dopamine + acetyl-CoA = N-acetyldopamine + CoA + H(+)</text>
        <dbReference type="Rhea" id="RHEA:51388"/>
        <dbReference type="ChEBI" id="CHEBI:15378"/>
        <dbReference type="ChEBI" id="CHEBI:57287"/>
        <dbReference type="ChEBI" id="CHEBI:57288"/>
        <dbReference type="ChEBI" id="CHEBI:59905"/>
        <dbReference type="ChEBI" id="CHEBI:125678"/>
    </reaction>
    <physiologicalReaction direction="left-to-right" evidence="9">
        <dbReference type="Rhea" id="RHEA:51389"/>
    </physiologicalReaction>
</comment>
<comment type="similarity">
    <text evidence="4">Belongs to the acetyltransferase family. AANAT subfamily.</text>
</comment>
<sequence length="219" mass="24793">MSFEYSVIPSTRYSDVINMLRFSFYDEPLNVSVGLCKCGEPCESLEKYNLATMEDNMSIMAVDKCTNEIAGVCLNGISRPSDSEVCRKRLEQGDIKYKLIFGLLFDANQEANLFEKFKVDKIFELRVLCVAHNFRSRKIASELLIQSEAVAAKNGFSLLKIDATSFFTQKLATKMGYYEVKSVAYNDFKDENGSQQYTTPAPHDTYKIMVKEITAACSF</sequence>
<comment type="catalytic activity">
    <reaction evidence="6">
        <text>dopamine + (9Z)-octadecenoyl-CoA = N-(9Z-octadecanoyl)-dopamine + CoA + H(+)</text>
        <dbReference type="Rhea" id="RHEA:51380"/>
        <dbReference type="ChEBI" id="CHEBI:15378"/>
        <dbReference type="ChEBI" id="CHEBI:31883"/>
        <dbReference type="ChEBI" id="CHEBI:57287"/>
        <dbReference type="ChEBI" id="CHEBI:57387"/>
        <dbReference type="ChEBI" id="CHEBI:59905"/>
    </reaction>
    <physiologicalReaction direction="left-to-right" evidence="6">
        <dbReference type="Rhea" id="RHEA:51381"/>
    </physiologicalReaction>
</comment>
<accession>A0A1W4W705</accession>
<evidence type="ECO:0000256" key="8">
    <source>
        <dbReference type="ARBA" id="ARBA00051284"/>
    </source>
</evidence>
<evidence type="ECO:0000256" key="2">
    <source>
        <dbReference type="ARBA" id="ARBA00023315"/>
    </source>
</evidence>
<dbReference type="KEGG" id="apln:108733274"/>
<dbReference type="OrthoDB" id="2115692at2759"/>
<evidence type="ECO:0000256" key="5">
    <source>
        <dbReference type="ARBA" id="ARBA00039114"/>
    </source>
</evidence>
<dbReference type="GO" id="GO:0004059">
    <property type="term" value="F:aralkylamine N-acetyltransferase activity"/>
    <property type="evidence" value="ECO:0007669"/>
    <property type="project" value="UniProtKB-EC"/>
</dbReference>
<evidence type="ECO:0000256" key="11">
    <source>
        <dbReference type="ARBA" id="ARBA00052178"/>
    </source>
</evidence>
<comment type="catalytic activity">
    <reaction evidence="11">
        <text>serotonin + hexadecanoyl-CoA = N-hexadecanoyl-serotonin + CoA + H(+)</text>
        <dbReference type="Rhea" id="RHEA:51384"/>
        <dbReference type="ChEBI" id="CHEBI:15378"/>
        <dbReference type="ChEBI" id="CHEBI:57287"/>
        <dbReference type="ChEBI" id="CHEBI:57379"/>
        <dbReference type="ChEBI" id="CHEBI:134059"/>
        <dbReference type="ChEBI" id="CHEBI:350546"/>
    </reaction>
    <physiologicalReaction direction="left-to-right" evidence="11">
        <dbReference type="Rhea" id="RHEA:51385"/>
    </physiologicalReaction>
</comment>
<dbReference type="GeneID" id="108733274"/>
<dbReference type="RefSeq" id="XP_018319874.1">
    <property type="nucleotide sequence ID" value="XM_018464372.2"/>
</dbReference>
<evidence type="ECO:0000256" key="1">
    <source>
        <dbReference type="ARBA" id="ARBA00022679"/>
    </source>
</evidence>
<gene>
    <name evidence="15" type="primary">LOC108733274</name>
</gene>
<dbReference type="Gene3D" id="3.40.630.30">
    <property type="match status" value="1"/>
</dbReference>
<keyword evidence="1" id="KW-0808">Transferase</keyword>
<dbReference type="InParanoid" id="A0A1W4W705"/>
<dbReference type="PANTHER" id="PTHR20905:SF32">
    <property type="entry name" value="ARYLALKYLAMINE N-ACETYLTRANSFERASE-LIKE 7, ISOFORM A"/>
    <property type="match status" value="1"/>
</dbReference>
<dbReference type="SUPFAM" id="SSF55729">
    <property type="entry name" value="Acyl-CoA N-acyltransferases (Nat)"/>
    <property type="match status" value="1"/>
</dbReference>
<dbReference type="Proteomes" id="UP000192223">
    <property type="component" value="Unplaced"/>
</dbReference>
<proteinExistence type="inferred from homology"/>
<comment type="catalytic activity">
    <reaction evidence="10">
        <text>serotonin + (9Z)-octadecenoyl-CoA = N-(9Z-octadecenoyl)-serotonin + CoA + H(+)</text>
        <dbReference type="Rhea" id="RHEA:51392"/>
        <dbReference type="ChEBI" id="CHEBI:15378"/>
        <dbReference type="ChEBI" id="CHEBI:57287"/>
        <dbReference type="ChEBI" id="CHEBI:57387"/>
        <dbReference type="ChEBI" id="CHEBI:134064"/>
        <dbReference type="ChEBI" id="CHEBI:350546"/>
    </reaction>
    <physiologicalReaction direction="left-to-right" evidence="10">
        <dbReference type="Rhea" id="RHEA:51393"/>
    </physiologicalReaction>
</comment>
<organism evidence="14 15">
    <name type="scientific">Agrilus planipennis</name>
    <name type="common">Emerald ash borer</name>
    <name type="synonym">Agrilus marcopoli</name>
    <dbReference type="NCBI Taxonomy" id="224129"/>
    <lineage>
        <taxon>Eukaryota</taxon>
        <taxon>Metazoa</taxon>
        <taxon>Ecdysozoa</taxon>
        <taxon>Arthropoda</taxon>
        <taxon>Hexapoda</taxon>
        <taxon>Insecta</taxon>
        <taxon>Pterygota</taxon>
        <taxon>Neoptera</taxon>
        <taxon>Endopterygota</taxon>
        <taxon>Coleoptera</taxon>
        <taxon>Polyphaga</taxon>
        <taxon>Elateriformia</taxon>
        <taxon>Buprestoidea</taxon>
        <taxon>Buprestidae</taxon>
        <taxon>Agrilinae</taxon>
        <taxon>Agrilus</taxon>
    </lineage>
</organism>
<evidence type="ECO:0000256" key="7">
    <source>
        <dbReference type="ARBA" id="ARBA00050849"/>
    </source>
</evidence>
<evidence type="ECO:0000256" key="12">
    <source>
        <dbReference type="ARBA" id="ARBA00052335"/>
    </source>
</evidence>
<evidence type="ECO:0000256" key="6">
    <source>
        <dbReference type="ARBA" id="ARBA00050189"/>
    </source>
</evidence>
<evidence type="ECO:0000313" key="14">
    <source>
        <dbReference type="Proteomes" id="UP000192223"/>
    </source>
</evidence>
<evidence type="ECO:0000256" key="13">
    <source>
        <dbReference type="ARBA" id="ARBA00052491"/>
    </source>
</evidence>
<evidence type="ECO:0000256" key="3">
    <source>
        <dbReference type="ARBA" id="ARBA00037926"/>
    </source>
</evidence>
<evidence type="ECO:0000313" key="15">
    <source>
        <dbReference type="RefSeq" id="XP_018319874.1"/>
    </source>
</evidence>
<evidence type="ECO:0000256" key="9">
    <source>
        <dbReference type="ARBA" id="ARBA00051711"/>
    </source>
</evidence>
<comment type="catalytic activity">
    <reaction evidence="8">
        <text>serotonin + (5Z,8Z,11Z,14Z)-eicosatetraenoyl-CoA = N-[(5Z,8Z,11Z,14Z)-eicosatetraenoyl]-serotonin + CoA + H(+)</text>
        <dbReference type="Rhea" id="RHEA:51396"/>
        <dbReference type="ChEBI" id="CHEBI:15378"/>
        <dbReference type="ChEBI" id="CHEBI:57287"/>
        <dbReference type="ChEBI" id="CHEBI:57368"/>
        <dbReference type="ChEBI" id="CHEBI:132255"/>
        <dbReference type="ChEBI" id="CHEBI:350546"/>
    </reaction>
    <physiologicalReaction direction="left-to-right" evidence="8">
        <dbReference type="Rhea" id="RHEA:51397"/>
    </physiologicalReaction>
</comment>
<name>A0A1W4W705_AGRPL</name>
<dbReference type="PANTHER" id="PTHR20905">
    <property type="entry name" value="N-ACETYLTRANSFERASE-RELATED"/>
    <property type="match status" value="1"/>
</dbReference>
<dbReference type="STRING" id="224129.A0A1W4W705"/>
<comment type="catalytic activity">
    <reaction evidence="13">
        <text>serotonin + acetyl-CoA = N-acetylserotonin + CoA + H(+)</text>
        <dbReference type="Rhea" id="RHEA:25217"/>
        <dbReference type="ChEBI" id="CHEBI:15378"/>
        <dbReference type="ChEBI" id="CHEBI:17697"/>
        <dbReference type="ChEBI" id="CHEBI:57287"/>
        <dbReference type="ChEBI" id="CHEBI:57288"/>
        <dbReference type="ChEBI" id="CHEBI:350546"/>
        <dbReference type="EC" id="2.3.1.87"/>
    </reaction>
    <physiologicalReaction direction="left-to-right" evidence="13">
        <dbReference type="Rhea" id="RHEA:25218"/>
    </physiologicalReaction>
</comment>
<comment type="pathway">
    <text evidence="3">Aromatic compound metabolism; melatonin biosynthesis; melatonin from serotonin: step 1/2.</text>
</comment>
<evidence type="ECO:0000256" key="10">
    <source>
        <dbReference type="ARBA" id="ARBA00051823"/>
    </source>
</evidence>
<evidence type="ECO:0000256" key="4">
    <source>
        <dbReference type="ARBA" id="ARBA00038182"/>
    </source>
</evidence>
<comment type="catalytic activity">
    <reaction evidence="7">
        <text>serotonin + octadecanoyl-CoA = N-octadecanoyl-serotonin + CoA + H(+)</text>
        <dbReference type="Rhea" id="RHEA:51400"/>
        <dbReference type="ChEBI" id="CHEBI:15378"/>
        <dbReference type="ChEBI" id="CHEBI:57287"/>
        <dbReference type="ChEBI" id="CHEBI:57394"/>
        <dbReference type="ChEBI" id="CHEBI:134065"/>
        <dbReference type="ChEBI" id="CHEBI:350546"/>
    </reaction>
    <physiologicalReaction direction="left-to-right" evidence="7">
        <dbReference type="Rhea" id="RHEA:51401"/>
    </physiologicalReaction>
</comment>